<reference evidence="7 8" key="1">
    <citation type="submission" date="2019-08" db="EMBL/GenBank/DDBJ databases">
        <title>Complete genome sequence of Candidatus Uab amorphum.</title>
        <authorList>
            <person name="Shiratori T."/>
            <person name="Suzuki S."/>
            <person name="Kakizawa Y."/>
            <person name="Ishida K."/>
        </authorList>
    </citation>
    <scope>NUCLEOTIDE SEQUENCE [LARGE SCALE GENOMIC DNA]</scope>
    <source>
        <strain evidence="7 8">SRT547</strain>
    </source>
</reference>
<dbReference type="NCBIfam" id="NF011648">
    <property type="entry name" value="PRK15066.1"/>
    <property type="match status" value="1"/>
</dbReference>
<dbReference type="InterPro" id="IPR052522">
    <property type="entry name" value="ABC-2_transport_permease"/>
</dbReference>
<evidence type="ECO:0000256" key="1">
    <source>
        <dbReference type="ARBA" id="ARBA00004141"/>
    </source>
</evidence>
<evidence type="ECO:0000256" key="4">
    <source>
        <dbReference type="ARBA" id="ARBA00023136"/>
    </source>
</evidence>
<dbReference type="KEGG" id="uam:UABAM_00360"/>
<feature type="transmembrane region" description="Helical" evidence="5">
    <location>
        <begin position="24"/>
        <end position="47"/>
    </location>
</feature>
<feature type="transmembrane region" description="Helical" evidence="5">
    <location>
        <begin position="59"/>
        <end position="77"/>
    </location>
</feature>
<comment type="similarity">
    <text evidence="5">Belongs to the ABC-2 integral membrane protein family.</text>
</comment>
<dbReference type="InterPro" id="IPR047817">
    <property type="entry name" value="ABC2_TM_bact-type"/>
</dbReference>
<evidence type="ECO:0000256" key="2">
    <source>
        <dbReference type="ARBA" id="ARBA00022692"/>
    </source>
</evidence>
<comment type="subcellular location">
    <subcellularLocation>
        <location evidence="5">Cell membrane</location>
        <topology evidence="5">Multi-pass membrane protein</topology>
    </subcellularLocation>
    <subcellularLocation>
        <location evidence="1">Membrane</location>
        <topology evidence="1">Multi-pass membrane protein</topology>
    </subcellularLocation>
</comment>
<accession>A0A5S9II57</accession>
<evidence type="ECO:0000256" key="3">
    <source>
        <dbReference type="ARBA" id="ARBA00022989"/>
    </source>
</evidence>
<feature type="transmembrane region" description="Helical" evidence="5">
    <location>
        <begin position="228"/>
        <end position="249"/>
    </location>
</feature>
<evidence type="ECO:0000313" key="7">
    <source>
        <dbReference type="EMBL" id="BBM82017.1"/>
    </source>
</evidence>
<keyword evidence="5" id="KW-1003">Cell membrane</keyword>
<protein>
    <recommendedName>
        <fullName evidence="5">Transport permease protein</fullName>
    </recommendedName>
</protein>
<dbReference type="EMBL" id="AP019860">
    <property type="protein sequence ID" value="BBM82017.1"/>
    <property type="molecule type" value="Genomic_DNA"/>
</dbReference>
<dbReference type="RefSeq" id="WP_151966275.1">
    <property type="nucleotide sequence ID" value="NZ_AP019860.1"/>
</dbReference>
<dbReference type="GO" id="GO:0043190">
    <property type="term" value="C:ATP-binding cassette (ABC) transporter complex"/>
    <property type="evidence" value="ECO:0007669"/>
    <property type="project" value="InterPro"/>
</dbReference>
<dbReference type="PIRSF" id="PIRSF006648">
    <property type="entry name" value="DrrB"/>
    <property type="match status" value="1"/>
</dbReference>
<keyword evidence="2 5" id="KW-0812">Transmembrane</keyword>
<dbReference type="Pfam" id="PF01061">
    <property type="entry name" value="ABC2_membrane"/>
    <property type="match status" value="1"/>
</dbReference>
<name>A0A5S9II57_UABAM</name>
<evidence type="ECO:0000259" key="6">
    <source>
        <dbReference type="PROSITE" id="PS51012"/>
    </source>
</evidence>
<keyword evidence="3 5" id="KW-1133">Transmembrane helix</keyword>
<dbReference type="InterPro" id="IPR013525">
    <property type="entry name" value="ABC2_TM"/>
</dbReference>
<keyword evidence="8" id="KW-1185">Reference proteome</keyword>
<dbReference type="Proteomes" id="UP000326354">
    <property type="component" value="Chromosome"/>
</dbReference>
<keyword evidence="4 5" id="KW-0472">Membrane</keyword>
<organism evidence="7 8">
    <name type="scientific">Uabimicrobium amorphum</name>
    <dbReference type="NCBI Taxonomy" id="2596890"/>
    <lineage>
        <taxon>Bacteria</taxon>
        <taxon>Pseudomonadati</taxon>
        <taxon>Planctomycetota</taxon>
        <taxon>Candidatus Uabimicrobiia</taxon>
        <taxon>Candidatus Uabimicrobiales</taxon>
        <taxon>Candidatus Uabimicrobiaceae</taxon>
        <taxon>Candidatus Uabimicrobium</taxon>
    </lineage>
</organism>
<feature type="domain" description="ABC transmembrane type-2" evidence="6">
    <location>
        <begin position="23"/>
        <end position="252"/>
    </location>
</feature>
<dbReference type="PROSITE" id="PS51012">
    <property type="entry name" value="ABC_TM2"/>
    <property type="match status" value="1"/>
</dbReference>
<gene>
    <name evidence="7" type="ORF">UABAM_00360</name>
</gene>
<keyword evidence="5" id="KW-0813">Transport</keyword>
<dbReference type="GO" id="GO:0140359">
    <property type="term" value="F:ABC-type transporter activity"/>
    <property type="evidence" value="ECO:0007669"/>
    <property type="project" value="InterPro"/>
</dbReference>
<feature type="transmembrane region" description="Helical" evidence="5">
    <location>
        <begin position="144"/>
        <end position="165"/>
    </location>
</feature>
<dbReference type="PRINTS" id="PR00164">
    <property type="entry name" value="ABC2TRNSPORT"/>
</dbReference>
<dbReference type="PANTHER" id="PTHR43332:SF2">
    <property type="entry name" value="INNER MEMBRANE TRANSPORT PERMEASE YADH"/>
    <property type="match status" value="1"/>
</dbReference>
<evidence type="ECO:0000313" key="8">
    <source>
        <dbReference type="Proteomes" id="UP000326354"/>
    </source>
</evidence>
<dbReference type="AlphaFoldDB" id="A0A5S9II57"/>
<feature type="transmembrane region" description="Helical" evidence="5">
    <location>
        <begin position="171"/>
        <end position="192"/>
    </location>
</feature>
<sequence length="257" mass="29046">MNAHEQFIAFYTILRKEIARFMRIWTQTLLPAVISITLYFIIFGAFIGSQIKPIKGFSYMQFVVPGFIMMAVIQNTYGNVVSSFFGTKFQKSVEELLVSPTPSYVIILGYCCGGMLRGLLIAFLVTATSLIFEPLTIFHPLTTVVFVILTAFLFSLIGLTNAIFAQKFDDINIIPTFVLTPLIYLGGVFYSIELLPNFWQKVSLFNPVLYMVNGFRYGFLGVSDIEVWFALTMLVVFIVIFFVINLIFITRGVGLKS</sequence>
<dbReference type="PANTHER" id="PTHR43332">
    <property type="entry name" value="INNER MEMBRANE TRANSPORT PERMEASE YADH-RELATED"/>
    <property type="match status" value="1"/>
</dbReference>
<feature type="transmembrane region" description="Helical" evidence="5">
    <location>
        <begin position="104"/>
        <end position="132"/>
    </location>
</feature>
<proteinExistence type="inferred from homology"/>
<evidence type="ECO:0000256" key="5">
    <source>
        <dbReference type="RuleBase" id="RU361157"/>
    </source>
</evidence>
<dbReference type="InterPro" id="IPR000412">
    <property type="entry name" value="ABC_2_transport"/>
</dbReference>
<dbReference type="OrthoDB" id="9786910at2"/>